<proteinExistence type="predicted"/>
<dbReference type="STRING" id="1852522.SAMN06295960_2779"/>
<feature type="compositionally biased region" description="Basic and acidic residues" evidence="1">
    <location>
        <begin position="1"/>
        <end position="10"/>
    </location>
</feature>
<keyword evidence="2" id="KW-1133">Transmembrane helix</keyword>
<sequence>MSDNEQKDQARSGQRLSRVETKRTHDDAADGKNERSSEKKEKPPKSSGRAGRWVFRLVGIPLLILLFLYGGMVAGFVLLGKAPLSEALDLQTWTHIVKLVFE</sequence>
<evidence type="ECO:0000313" key="4">
    <source>
        <dbReference type="Proteomes" id="UP000193834"/>
    </source>
</evidence>
<evidence type="ECO:0000256" key="2">
    <source>
        <dbReference type="SAM" id="Phobius"/>
    </source>
</evidence>
<dbReference type="RefSeq" id="WP_085494940.1">
    <property type="nucleotide sequence ID" value="NZ_FXAZ01000003.1"/>
</dbReference>
<dbReference type="EMBL" id="FXAZ01000003">
    <property type="protein sequence ID" value="SMG45810.1"/>
    <property type="molecule type" value="Genomic_DNA"/>
</dbReference>
<feature type="region of interest" description="Disordered" evidence="1">
    <location>
        <begin position="1"/>
        <end position="49"/>
    </location>
</feature>
<reference evidence="3 4" key="1">
    <citation type="submission" date="2017-04" db="EMBL/GenBank/DDBJ databases">
        <authorList>
            <person name="Afonso C.L."/>
            <person name="Miller P.J."/>
            <person name="Scott M.A."/>
            <person name="Spackman E."/>
            <person name="Goraichik I."/>
            <person name="Dimitrov K.M."/>
            <person name="Suarez D.L."/>
            <person name="Swayne D.E."/>
        </authorList>
    </citation>
    <scope>NUCLEOTIDE SEQUENCE [LARGE SCALE GENOMIC DNA]</scope>
    <source>
        <strain evidence="3 4">11</strain>
    </source>
</reference>
<protein>
    <submittedName>
        <fullName evidence="3">DNA-directed RNA polymerase subunit beta</fullName>
    </submittedName>
</protein>
<organism evidence="3 4">
    <name type="scientific">Paenibacillus aquistagni</name>
    <dbReference type="NCBI Taxonomy" id="1852522"/>
    <lineage>
        <taxon>Bacteria</taxon>
        <taxon>Bacillati</taxon>
        <taxon>Bacillota</taxon>
        <taxon>Bacilli</taxon>
        <taxon>Bacillales</taxon>
        <taxon>Paenibacillaceae</taxon>
        <taxon>Paenibacillus</taxon>
    </lineage>
</organism>
<keyword evidence="2" id="KW-0812">Transmembrane</keyword>
<keyword evidence="2" id="KW-0472">Membrane</keyword>
<keyword evidence="3" id="KW-0240">DNA-directed RNA polymerase</keyword>
<keyword evidence="4" id="KW-1185">Reference proteome</keyword>
<evidence type="ECO:0000313" key="3">
    <source>
        <dbReference type="EMBL" id="SMG45810.1"/>
    </source>
</evidence>
<feature type="transmembrane region" description="Helical" evidence="2">
    <location>
        <begin position="53"/>
        <end position="79"/>
    </location>
</feature>
<dbReference type="OrthoDB" id="2990424at2"/>
<feature type="compositionally biased region" description="Basic and acidic residues" evidence="1">
    <location>
        <begin position="17"/>
        <end position="44"/>
    </location>
</feature>
<evidence type="ECO:0000256" key="1">
    <source>
        <dbReference type="SAM" id="MobiDB-lite"/>
    </source>
</evidence>
<accession>A0A1X7KWG9</accession>
<keyword evidence="3" id="KW-0804">Transcription</keyword>
<name>A0A1X7KWG9_9BACL</name>
<dbReference type="Proteomes" id="UP000193834">
    <property type="component" value="Unassembled WGS sequence"/>
</dbReference>
<dbReference type="AlphaFoldDB" id="A0A1X7KWG9"/>
<dbReference type="GO" id="GO:0000428">
    <property type="term" value="C:DNA-directed RNA polymerase complex"/>
    <property type="evidence" value="ECO:0007669"/>
    <property type="project" value="UniProtKB-KW"/>
</dbReference>
<gene>
    <name evidence="3" type="ORF">SAMN06295960_2779</name>
</gene>